<name>A0A381FA70_9FLAO</name>
<reference evidence="3 5" key="2">
    <citation type="submission" date="2018-06" db="EMBL/GenBank/DDBJ databases">
        <authorList>
            <consortium name="Pathogen Informatics"/>
            <person name="Doyle S."/>
        </authorList>
    </citation>
    <scope>NUCLEOTIDE SEQUENCE [LARGE SCALE GENOMIC DNA]</scope>
    <source>
        <strain evidence="3 5">NCTC13560</strain>
    </source>
</reference>
<evidence type="ECO:0000313" key="5">
    <source>
        <dbReference type="Proteomes" id="UP000255231"/>
    </source>
</evidence>
<dbReference type="EMBL" id="FTMF01000015">
    <property type="protein sequence ID" value="SIR24934.1"/>
    <property type="molecule type" value="Genomic_DNA"/>
</dbReference>
<dbReference type="Proteomes" id="UP000255231">
    <property type="component" value="Unassembled WGS sequence"/>
</dbReference>
<evidence type="ECO:0000313" key="3">
    <source>
        <dbReference type="EMBL" id="SUX43466.1"/>
    </source>
</evidence>
<protein>
    <submittedName>
        <fullName evidence="2">DNA replication protein DnaC</fullName>
    </submittedName>
</protein>
<dbReference type="Proteomes" id="UP000185725">
    <property type="component" value="Unassembled WGS sequence"/>
</dbReference>
<evidence type="ECO:0000256" key="1">
    <source>
        <dbReference type="SAM" id="Coils"/>
    </source>
</evidence>
<keyword evidence="4" id="KW-1185">Reference proteome</keyword>
<dbReference type="RefSeq" id="WP_076562368.1">
    <property type="nucleotide sequence ID" value="NZ_CP033929.1"/>
</dbReference>
<dbReference type="GeneID" id="303673470"/>
<proteinExistence type="predicted"/>
<sequence>MDNQKQQNHSRKQPEDSVLVQPRKTKLIEALLGLSDENPIAKKANPILQKYLKEYEEYQKKHVDHLNSLQKKEIEVLPELQPINPESLYDLFIQVFEFVHGKPFVESHNDFGSRKLARTLVSYFIGNKNFYKSPLLNDKSEPNLNKGLAIFGDFGVGKSAVIETFHVIFKTAENNRVIVKDKFGTDQILGRYKLSFGFNTSNSVVQEYEAINRSNKESEKEYKLNLFNKRHHFGYRNYDDIMSERTASNYGKLELFKEIFEERYANKAKTLISLNYHENSLEKTLEVYAEKYGERLYDRFFEMFNIIELRGNSLRK</sequence>
<dbReference type="KEGG" id="cil:EG358_07150"/>
<evidence type="ECO:0000313" key="2">
    <source>
        <dbReference type="EMBL" id="SIR24934.1"/>
    </source>
</evidence>
<keyword evidence="1" id="KW-0175">Coiled coil</keyword>
<dbReference type="InterPro" id="IPR027417">
    <property type="entry name" value="P-loop_NTPase"/>
</dbReference>
<dbReference type="EMBL" id="UFVS01000001">
    <property type="protein sequence ID" value="SUX43466.1"/>
    <property type="molecule type" value="Genomic_DNA"/>
</dbReference>
<reference evidence="2 4" key="1">
    <citation type="submission" date="2017-01" db="EMBL/GenBank/DDBJ databases">
        <authorList>
            <person name="Varghese N."/>
            <person name="Submissions S."/>
        </authorList>
    </citation>
    <scope>NUCLEOTIDE SEQUENCE [LARGE SCALE GENOMIC DNA]</scope>
    <source>
        <strain evidence="2 4">ATCC 27950</strain>
    </source>
</reference>
<feature type="coiled-coil region" evidence="1">
    <location>
        <begin position="48"/>
        <end position="75"/>
    </location>
</feature>
<dbReference type="AlphaFoldDB" id="A0A381FA70"/>
<dbReference type="OrthoDB" id="835620at2"/>
<accession>A0A381FA70</accession>
<organism evidence="3 5">
    <name type="scientific">Chryseobacterium indoltheticum</name>
    <dbReference type="NCBI Taxonomy" id="254"/>
    <lineage>
        <taxon>Bacteria</taxon>
        <taxon>Pseudomonadati</taxon>
        <taxon>Bacteroidota</taxon>
        <taxon>Flavobacteriia</taxon>
        <taxon>Flavobacteriales</taxon>
        <taxon>Weeksellaceae</taxon>
        <taxon>Chryseobacterium group</taxon>
        <taxon>Chryseobacterium</taxon>
    </lineage>
</organism>
<gene>
    <name evidence="3" type="ORF">NCTC13560_02035</name>
    <name evidence="2" type="ORF">SAMN05421682_115116</name>
</gene>
<evidence type="ECO:0000313" key="4">
    <source>
        <dbReference type="Proteomes" id="UP000185725"/>
    </source>
</evidence>
<dbReference type="Gene3D" id="3.40.50.300">
    <property type="entry name" value="P-loop containing nucleotide triphosphate hydrolases"/>
    <property type="match status" value="1"/>
</dbReference>